<evidence type="ECO:0000256" key="2">
    <source>
        <dbReference type="SAM" id="MobiDB-lite"/>
    </source>
</evidence>
<feature type="compositionally biased region" description="Basic and acidic residues" evidence="2">
    <location>
        <begin position="341"/>
        <end position="350"/>
    </location>
</feature>
<comment type="caution">
    <text evidence="3">The sequence shown here is derived from an EMBL/GenBank/DDBJ whole genome shotgun (WGS) entry which is preliminary data.</text>
</comment>
<organism evidence="3 4">
    <name type="scientific">Chrysochromulina tobinii</name>
    <dbReference type="NCBI Taxonomy" id="1460289"/>
    <lineage>
        <taxon>Eukaryota</taxon>
        <taxon>Haptista</taxon>
        <taxon>Haptophyta</taxon>
        <taxon>Prymnesiophyceae</taxon>
        <taxon>Prymnesiales</taxon>
        <taxon>Chrysochromulinaceae</taxon>
        <taxon>Chrysochromulina</taxon>
    </lineage>
</organism>
<keyword evidence="1" id="KW-0175">Coiled coil</keyword>
<feature type="coiled-coil region" evidence="1">
    <location>
        <begin position="166"/>
        <end position="207"/>
    </location>
</feature>
<name>A0A0M0KA16_9EUKA</name>
<feature type="compositionally biased region" description="Low complexity" evidence="2">
    <location>
        <begin position="287"/>
        <end position="303"/>
    </location>
</feature>
<evidence type="ECO:0000256" key="1">
    <source>
        <dbReference type="SAM" id="Coils"/>
    </source>
</evidence>
<keyword evidence="4" id="KW-1185">Reference proteome</keyword>
<dbReference type="EMBL" id="JWZX01000789">
    <property type="protein sequence ID" value="KOO35686.1"/>
    <property type="molecule type" value="Genomic_DNA"/>
</dbReference>
<feature type="coiled-coil region" evidence="1">
    <location>
        <begin position="39"/>
        <end position="108"/>
    </location>
</feature>
<evidence type="ECO:0000313" key="3">
    <source>
        <dbReference type="EMBL" id="KOO35686.1"/>
    </source>
</evidence>
<dbReference type="Proteomes" id="UP000037460">
    <property type="component" value="Unassembled WGS sequence"/>
</dbReference>
<protein>
    <submittedName>
        <fullName evidence="3">Uncharacterized protein</fullName>
    </submittedName>
</protein>
<reference evidence="4" key="1">
    <citation type="journal article" date="2015" name="PLoS Genet.">
        <title>Genome Sequence and Transcriptome Analyses of Chrysochromulina tobin: Metabolic Tools for Enhanced Algal Fitness in the Prominent Order Prymnesiales (Haptophyceae).</title>
        <authorList>
            <person name="Hovde B.T."/>
            <person name="Deodato C.R."/>
            <person name="Hunsperger H.M."/>
            <person name="Ryken S.A."/>
            <person name="Yost W."/>
            <person name="Jha R.K."/>
            <person name="Patterson J."/>
            <person name="Monnat R.J. Jr."/>
            <person name="Barlow S.B."/>
            <person name="Starkenburg S.R."/>
            <person name="Cattolico R.A."/>
        </authorList>
    </citation>
    <scope>NUCLEOTIDE SEQUENCE</scope>
    <source>
        <strain evidence="4">CCMP291</strain>
    </source>
</reference>
<accession>A0A0M0KA16</accession>
<feature type="region of interest" description="Disordered" evidence="2">
    <location>
        <begin position="285"/>
        <end position="350"/>
    </location>
</feature>
<sequence length="350" mass="38222">MVVAEDASLWSFVNAQGSGDEEEEDEEVDERVPKCIEIINNERDAMTQAQVKMDGAKRQLANAERNTQAEHARLQQENAAHLAKLAAYEMAKALAEEAQQTAEQVKGKGGASAAKAAEEAMELRGKSMRMAMELTTTFEALALALVPYYVYQGILEQQLEERRNFVKESQKEVKETRRRYHAAMDELERLGVEIAKAKEEKQLRENRALALLGVAELQARCAELTAEYNIRVAIKKLHEFAAYLNLDLPPELLPKPIRKAKDEAKLVAAKDALIELCVAAPRPPAEVPAEAPGEVPAEAPAEVPDADEPLSGGGVVMSTCMLGEVPDADAPLSEEPAEVPADAKDADDLT</sequence>
<proteinExistence type="predicted"/>
<dbReference type="AlphaFoldDB" id="A0A0M0KA16"/>
<gene>
    <name evidence="3" type="ORF">Ctob_011853</name>
</gene>
<evidence type="ECO:0000313" key="4">
    <source>
        <dbReference type="Proteomes" id="UP000037460"/>
    </source>
</evidence>